<name>A0A9X2HE63_9MICC</name>
<feature type="transmembrane region" description="Helical" evidence="2">
    <location>
        <begin position="353"/>
        <end position="370"/>
    </location>
</feature>
<dbReference type="Proteomes" id="UP001139502">
    <property type="component" value="Unassembled WGS sequence"/>
</dbReference>
<evidence type="ECO:0000256" key="2">
    <source>
        <dbReference type="SAM" id="Phobius"/>
    </source>
</evidence>
<feature type="transmembrane region" description="Helical" evidence="2">
    <location>
        <begin position="439"/>
        <end position="456"/>
    </location>
</feature>
<dbReference type="RefSeq" id="WP_254167158.1">
    <property type="nucleotide sequence ID" value="NZ_JANAFB010000026.1"/>
</dbReference>
<feature type="transmembrane region" description="Helical" evidence="2">
    <location>
        <begin position="6"/>
        <end position="28"/>
    </location>
</feature>
<evidence type="ECO:0000313" key="4">
    <source>
        <dbReference type="Proteomes" id="UP001139502"/>
    </source>
</evidence>
<feature type="transmembrane region" description="Helical" evidence="2">
    <location>
        <begin position="278"/>
        <end position="298"/>
    </location>
</feature>
<feature type="transmembrane region" description="Helical" evidence="2">
    <location>
        <begin position="35"/>
        <end position="57"/>
    </location>
</feature>
<organism evidence="3 4">
    <name type="scientific">Rothia santali</name>
    <dbReference type="NCBI Taxonomy" id="2949643"/>
    <lineage>
        <taxon>Bacteria</taxon>
        <taxon>Bacillati</taxon>
        <taxon>Actinomycetota</taxon>
        <taxon>Actinomycetes</taxon>
        <taxon>Micrococcales</taxon>
        <taxon>Micrococcaceae</taxon>
        <taxon>Rothia</taxon>
    </lineage>
</organism>
<proteinExistence type="predicted"/>
<feature type="transmembrane region" description="Helical" evidence="2">
    <location>
        <begin position="500"/>
        <end position="524"/>
    </location>
</feature>
<evidence type="ECO:0000256" key="1">
    <source>
        <dbReference type="SAM" id="MobiDB-lite"/>
    </source>
</evidence>
<protein>
    <submittedName>
        <fullName evidence="3">Uncharacterized protein</fullName>
    </submittedName>
</protein>
<feature type="transmembrane region" description="Helical" evidence="2">
    <location>
        <begin position="545"/>
        <end position="564"/>
    </location>
</feature>
<gene>
    <name evidence="3" type="ORF">NBM05_10685</name>
</gene>
<keyword evidence="4" id="KW-1185">Reference proteome</keyword>
<keyword evidence="2" id="KW-0472">Membrane</keyword>
<feature type="region of interest" description="Disordered" evidence="1">
    <location>
        <begin position="98"/>
        <end position="140"/>
    </location>
</feature>
<feature type="transmembrane region" description="Helical" evidence="2">
    <location>
        <begin position="304"/>
        <end position="321"/>
    </location>
</feature>
<feature type="compositionally biased region" description="Low complexity" evidence="1">
    <location>
        <begin position="105"/>
        <end position="140"/>
    </location>
</feature>
<sequence>MEWLTLALPLALCLLLVVVPGLLVTLSVRLRGFDAVALAPSISIALTAVSAIVAPLLGISWSWWVPLAAGLGTAILAGLVAWGLRRVGLGDFPAARSTPPGRPVAAESASHPGSAAGPGAASHPGSAAAPGAARNAAPATAHGPLPSRWLSREQGAYWIALALAAVLTLRQLTNGIGAPGWFSQTFDNNFHLNAVRYIAETGNGSSLTVNAMTSGGGETSFYPAAWHDVVALVFTATGSGSVPEATNAMILAVGAVVWPFSMLFLLRSMLRLNLPAILVSAAVLTGFSAFPLLLIFFGVLYPNFLGLALLPAALGVVLNLFRVGGARRLSTVQAVLVGVPAALGVALAHPNALMSLLVMAVPIVVVRALAQIWGVIRGRVALWAGALQVVVCAALLWTLWILWGIVRPDEGAATWEPTATDSQAFGEALLNSPLSLTTAQWSVSVLALVGVAAVLATRRNLWALLTYGVVVYFYIAVRYLSWDQDRMWVTGVWYNDPYRLAALVPLAAIPLAVVGVHWVTQAILDSPWVRGGFGRSAQGTARTGGAVVALAVVALVAAVGATQFSRPLSTMMDNAYWTYYPGQDAPLVDADELDVIENLDAYVPEDATVVVNPWTGGSLAYALADREVTAHHTLYTKTADDDVLDGYLNQAATDPRVCEVVDELDARYVLDFGDQEINGGYHLGAYQGLQNLEEDGVAEEVYSSGDAKLLEVTACGDRQAQTVG</sequence>
<dbReference type="Pfam" id="PF20176">
    <property type="entry name" value="DUF6541"/>
    <property type="match status" value="1"/>
</dbReference>
<feature type="transmembrane region" description="Helical" evidence="2">
    <location>
        <begin position="328"/>
        <end position="347"/>
    </location>
</feature>
<feature type="transmembrane region" description="Helical" evidence="2">
    <location>
        <begin position="155"/>
        <end position="173"/>
    </location>
</feature>
<keyword evidence="2" id="KW-0812">Transmembrane</keyword>
<reference evidence="3" key="1">
    <citation type="submission" date="2022-06" db="EMBL/GenBank/DDBJ databases">
        <title>Rothia sp. isolated from sandalwood seedling.</title>
        <authorList>
            <person name="Tuikhar N."/>
            <person name="Kirdat K."/>
            <person name="Thorat V."/>
            <person name="Swetha P."/>
            <person name="Padma S."/>
            <person name="Sundararaj R."/>
            <person name="Yadav A."/>
        </authorList>
    </citation>
    <scope>NUCLEOTIDE SEQUENCE</scope>
    <source>
        <strain evidence="3">AR01</strain>
    </source>
</reference>
<evidence type="ECO:0000313" key="3">
    <source>
        <dbReference type="EMBL" id="MCP3426455.1"/>
    </source>
</evidence>
<dbReference type="EMBL" id="JANAFB010000026">
    <property type="protein sequence ID" value="MCP3426455.1"/>
    <property type="molecule type" value="Genomic_DNA"/>
</dbReference>
<dbReference type="AlphaFoldDB" id="A0A9X2HE63"/>
<keyword evidence="2" id="KW-1133">Transmembrane helix</keyword>
<dbReference type="InterPro" id="IPR046671">
    <property type="entry name" value="DUF6541"/>
</dbReference>
<feature type="transmembrane region" description="Helical" evidence="2">
    <location>
        <begin position="248"/>
        <end position="266"/>
    </location>
</feature>
<feature type="transmembrane region" description="Helical" evidence="2">
    <location>
        <begin position="382"/>
        <end position="406"/>
    </location>
</feature>
<feature type="transmembrane region" description="Helical" evidence="2">
    <location>
        <begin position="63"/>
        <end position="84"/>
    </location>
</feature>
<accession>A0A9X2HE63</accession>
<comment type="caution">
    <text evidence="3">The sequence shown here is derived from an EMBL/GenBank/DDBJ whole genome shotgun (WGS) entry which is preliminary data.</text>
</comment>
<feature type="transmembrane region" description="Helical" evidence="2">
    <location>
        <begin position="461"/>
        <end position="480"/>
    </location>
</feature>